<comment type="caution">
    <text evidence="1">The sequence shown here is derived from an EMBL/GenBank/DDBJ whole genome shotgun (WGS) entry which is preliminary data.</text>
</comment>
<gene>
    <name evidence="1" type="ORF">PT974_01756</name>
</gene>
<evidence type="ECO:0000313" key="1">
    <source>
        <dbReference type="EMBL" id="KAK5996422.1"/>
    </source>
</evidence>
<dbReference type="SUPFAM" id="SSF51197">
    <property type="entry name" value="Clavaminate synthase-like"/>
    <property type="match status" value="1"/>
</dbReference>
<name>A0ABR0SX01_9HYPO</name>
<dbReference type="Proteomes" id="UP001338125">
    <property type="component" value="Unassembled WGS sequence"/>
</dbReference>
<dbReference type="EMBL" id="JAVFKD010000002">
    <property type="protein sequence ID" value="KAK5996422.1"/>
    <property type="molecule type" value="Genomic_DNA"/>
</dbReference>
<dbReference type="Gene3D" id="2.60.120.620">
    <property type="entry name" value="q2cbj1_9rhob like domain"/>
    <property type="match status" value="1"/>
</dbReference>
<keyword evidence="2" id="KW-1185">Reference proteome</keyword>
<protein>
    <recommendedName>
        <fullName evidence="3">Phytanoyl-CoA dioxygenase</fullName>
    </recommendedName>
</protein>
<reference evidence="1 2" key="1">
    <citation type="submission" date="2024-01" db="EMBL/GenBank/DDBJ databases">
        <title>Complete genome of Cladobotryum mycophilum ATHUM6906.</title>
        <authorList>
            <person name="Christinaki A.C."/>
            <person name="Myridakis A.I."/>
            <person name="Kouvelis V.N."/>
        </authorList>
    </citation>
    <scope>NUCLEOTIDE SEQUENCE [LARGE SCALE GENOMIC DNA]</scope>
    <source>
        <strain evidence="1 2">ATHUM6906</strain>
    </source>
</reference>
<accession>A0ABR0SX01</accession>
<dbReference type="PANTHER" id="PTHR40128">
    <property type="entry name" value="EXPRESSED PROTEIN"/>
    <property type="match status" value="1"/>
</dbReference>
<dbReference type="Pfam" id="PF05721">
    <property type="entry name" value="PhyH"/>
    <property type="match status" value="1"/>
</dbReference>
<evidence type="ECO:0008006" key="3">
    <source>
        <dbReference type="Google" id="ProtNLM"/>
    </source>
</evidence>
<organism evidence="1 2">
    <name type="scientific">Cladobotryum mycophilum</name>
    <dbReference type="NCBI Taxonomy" id="491253"/>
    <lineage>
        <taxon>Eukaryota</taxon>
        <taxon>Fungi</taxon>
        <taxon>Dikarya</taxon>
        <taxon>Ascomycota</taxon>
        <taxon>Pezizomycotina</taxon>
        <taxon>Sordariomycetes</taxon>
        <taxon>Hypocreomycetidae</taxon>
        <taxon>Hypocreales</taxon>
        <taxon>Hypocreaceae</taxon>
        <taxon>Cladobotryum</taxon>
    </lineage>
</organism>
<sequence length="300" mass="33324">MKIPQLYANDGPLPPDQIGLLVPTDPFTTDFGVVRQRLADDGYVLLKGLLPREDVLRVREKYFGHLSAASFLKPGTAAVDGIFNSDRDISDFPSMGATVVPPGGADQFMKLATELIDYVSKLNNWGSNTRSIARTVIRNATPGNKGIGVHYDYIFLRYGEDTVLTGWVPMGDIKIEGGGLIYLEKGHELGMQFEKEFTEKAIASGFSEEEAKSAYNTNMMQDGILADGAREYGLQQKRRWLASAYEAGDVVLHSSYSIHSSTINHDKEGIIRLGTDLRFVDTSRPWDERWDNVFHPDDGL</sequence>
<dbReference type="PANTHER" id="PTHR40128:SF1">
    <property type="entry name" value="PHYTANOYL-COA HYDROXYLASE"/>
    <property type="match status" value="1"/>
</dbReference>
<dbReference type="InterPro" id="IPR008775">
    <property type="entry name" value="Phytyl_CoA_dOase-like"/>
</dbReference>
<evidence type="ECO:0000313" key="2">
    <source>
        <dbReference type="Proteomes" id="UP001338125"/>
    </source>
</evidence>
<proteinExistence type="predicted"/>